<accession>A0A160U1M9</accession>
<dbReference type="AlphaFoldDB" id="A0A160U1M9"/>
<reference evidence="1" key="1">
    <citation type="submission" date="2015-10" db="EMBL/GenBank/DDBJ databases">
        <authorList>
            <person name="Gilbert D.G."/>
        </authorList>
    </citation>
    <scope>NUCLEOTIDE SEQUENCE</scope>
</reference>
<protein>
    <submittedName>
        <fullName evidence="1">Uncharacterized protein</fullName>
    </submittedName>
</protein>
<evidence type="ECO:0000313" key="1">
    <source>
        <dbReference type="EMBL" id="CUS56249.1"/>
    </source>
</evidence>
<dbReference type="EMBL" id="CZQD01000019">
    <property type="protein sequence ID" value="CUS56249.1"/>
    <property type="molecule type" value="Genomic_DNA"/>
</dbReference>
<proteinExistence type="predicted"/>
<organism evidence="1">
    <name type="scientific">hydrothermal vent metagenome</name>
    <dbReference type="NCBI Taxonomy" id="652676"/>
    <lineage>
        <taxon>unclassified sequences</taxon>
        <taxon>metagenomes</taxon>
        <taxon>ecological metagenomes</taxon>
    </lineage>
</organism>
<sequence length="171" mass="19450">MLNWLKNQTLENWANAPIVNDGETVIDAPAAEIFERLDLASPSNALRQRGFTFGAGNPAYDIFEASDPDQPDVTLVFEVTESRPRKRYCYRTTARSTDKHCAVTESSCEFTIVPQKDGRHLLHLQETSTLTPGLDRNQYILERAKLNFSVFRTLARLRLHLELGTDLRNIN</sequence>
<gene>
    <name evidence="1" type="ORF">MGWOODY_Hyp2042</name>
</gene>
<name>A0A160U1M9_9ZZZZ</name>